<accession>A0A560H2V9</accession>
<dbReference type="SUPFAM" id="SSF53850">
    <property type="entry name" value="Periplasmic binding protein-like II"/>
    <property type="match status" value="1"/>
</dbReference>
<proteinExistence type="inferred from homology"/>
<keyword evidence="4" id="KW-0804">Transcription</keyword>
<dbReference type="InterPro" id="IPR036390">
    <property type="entry name" value="WH_DNA-bd_sf"/>
</dbReference>
<dbReference type="InterPro" id="IPR005119">
    <property type="entry name" value="LysR_subst-bd"/>
</dbReference>
<dbReference type="InterPro" id="IPR000847">
    <property type="entry name" value="LysR_HTH_N"/>
</dbReference>
<dbReference type="EMBL" id="VITR01000009">
    <property type="protein sequence ID" value="TWB40643.1"/>
    <property type="molecule type" value="Genomic_DNA"/>
</dbReference>
<name>A0A560H2V9_9PROT</name>
<dbReference type="PRINTS" id="PR00039">
    <property type="entry name" value="HTHLYSR"/>
</dbReference>
<dbReference type="OrthoDB" id="9812435at2"/>
<keyword evidence="3 6" id="KW-0238">DNA-binding</keyword>
<evidence type="ECO:0000313" key="6">
    <source>
        <dbReference type="EMBL" id="TWB40643.1"/>
    </source>
</evidence>
<dbReference type="Gene3D" id="1.10.10.10">
    <property type="entry name" value="Winged helix-like DNA-binding domain superfamily/Winged helix DNA-binding domain"/>
    <property type="match status" value="1"/>
</dbReference>
<evidence type="ECO:0000256" key="1">
    <source>
        <dbReference type="ARBA" id="ARBA00009437"/>
    </source>
</evidence>
<evidence type="ECO:0000256" key="3">
    <source>
        <dbReference type="ARBA" id="ARBA00023125"/>
    </source>
</evidence>
<reference evidence="6 7" key="1">
    <citation type="submission" date="2019-06" db="EMBL/GenBank/DDBJ databases">
        <title>Genomic Encyclopedia of Type Strains, Phase IV (KMG-V): Genome sequencing to study the core and pangenomes of soil and plant-associated prokaryotes.</title>
        <authorList>
            <person name="Whitman W."/>
        </authorList>
    </citation>
    <scope>NUCLEOTIDE SEQUENCE [LARGE SCALE GENOMIC DNA]</scope>
    <source>
        <strain evidence="6 7">BR 11622</strain>
    </source>
</reference>
<evidence type="ECO:0000256" key="2">
    <source>
        <dbReference type="ARBA" id="ARBA00023015"/>
    </source>
</evidence>
<protein>
    <submittedName>
        <fullName evidence="6">DNA-binding transcriptional LysR family regulator</fullName>
    </submittedName>
</protein>
<evidence type="ECO:0000313" key="7">
    <source>
        <dbReference type="Proteomes" id="UP000315751"/>
    </source>
</evidence>
<dbReference type="Pfam" id="PF03466">
    <property type="entry name" value="LysR_substrate"/>
    <property type="match status" value="1"/>
</dbReference>
<dbReference type="Proteomes" id="UP000315751">
    <property type="component" value="Unassembled WGS sequence"/>
</dbReference>
<dbReference type="PROSITE" id="PS50931">
    <property type="entry name" value="HTH_LYSR"/>
    <property type="match status" value="1"/>
</dbReference>
<dbReference type="GO" id="GO:0003677">
    <property type="term" value="F:DNA binding"/>
    <property type="evidence" value="ECO:0007669"/>
    <property type="project" value="UniProtKB-KW"/>
</dbReference>
<comment type="similarity">
    <text evidence="1">Belongs to the LysR transcriptional regulatory family.</text>
</comment>
<dbReference type="Gene3D" id="3.40.190.290">
    <property type="match status" value="1"/>
</dbReference>
<dbReference type="FunFam" id="1.10.10.10:FF:000001">
    <property type="entry name" value="LysR family transcriptional regulator"/>
    <property type="match status" value="1"/>
</dbReference>
<sequence length="316" mass="34131">MTAQIGLERLTGIIAFARAASLGSYTAAARQLGVSPSAVSKSVQRLEQQFGVPLFTRTTRSLTLTSEGRDLHERALRLLREAEEIEQAALAARAEPAGILKIAAPLPIGVHVIGPALPRFRERYPKVSIDLRLSDQMVDIIEEGIDVAIRVGDLADSRLLSRRLGPNRLCAYASPDYLARRGTPRHPDELAEHECVNFRFQSSGQSLRWPFQIGGRVVELIPNAGVTVDVSDGVSAVLVGGGGIGISATYIAAPHVARGELVPVLEDYAVERTSITALWPESRRASPNVKAFLSFLAEVYHRPEAGNGISTPHVPL</sequence>
<dbReference type="PANTHER" id="PTHR30537:SF5">
    <property type="entry name" value="HTH-TYPE TRANSCRIPTIONAL ACTIVATOR TTDR-RELATED"/>
    <property type="match status" value="1"/>
</dbReference>
<keyword evidence="2" id="KW-0805">Transcription regulation</keyword>
<evidence type="ECO:0000256" key="4">
    <source>
        <dbReference type="ARBA" id="ARBA00023163"/>
    </source>
</evidence>
<keyword evidence="7" id="KW-1185">Reference proteome</keyword>
<gene>
    <name evidence="6" type="ORF">FBZ90_109246</name>
</gene>
<dbReference type="GO" id="GO:0003700">
    <property type="term" value="F:DNA-binding transcription factor activity"/>
    <property type="evidence" value="ECO:0007669"/>
    <property type="project" value="InterPro"/>
</dbReference>
<comment type="caution">
    <text evidence="6">The sequence shown here is derived from an EMBL/GenBank/DDBJ whole genome shotgun (WGS) entry which is preliminary data.</text>
</comment>
<dbReference type="SUPFAM" id="SSF46785">
    <property type="entry name" value="Winged helix' DNA-binding domain"/>
    <property type="match status" value="1"/>
</dbReference>
<feature type="domain" description="HTH lysR-type" evidence="5">
    <location>
        <begin position="8"/>
        <end position="65"/>
    </location>
</feature>
<dbReference type="InterPro" id="IPR036388">
    <property type="entry name" value="WH-like_DNA-bd_sf"/>
</dbReference>
<dbReference type="Pfam" id="PF00126">
    <property type="entry name" value="HTH_1"/>
    <property type="match status" value="1"/>
</dbReference>
<organism evidence="6 7">
    <name type="scientific">Nitrospirillum amazonense</name>
    <dbReference type="NCBI Taxonomy" id="28077"/>
    <lineage>
        <taxon>Bacteria</taxon>
        <taxon>Pseudomonadati</taxon>
        <taxon>Pseudomonadota</taxon>
        <taxon>Alphaproteobacteria</taxon>
        <taxon>Rhodospirillales</taxon>
        <taxon>Azospirillaceae</taxon>
        <taxon>Nitrospirillum</taxon>
    </lineage>
</organism>
<evidence type="ECO:0000259" key="5">
    <source>
        <dbReference type="PROSITE" id="PS50931"/>
    </source>
</evidence>
<dbReference type="CDD" id="cd08422">
    <property type="entry name" value="PBP2_CrgA_like"/>
    <property type="match status" value="1"/>
</dbReference>
<dbReference type="InterPro" id="IPR058163">
    <property type="entry name" value="LysR-type_TF_proteobact-type"/>
</dbReference>
<dbReference type="PANTHER" id="PTHR30537">
    <property type="entry name" value="HTH-TYPE TRANSCRIPTIONAL REGULATOR"/>
    <property type="match status" value="1"/>
</dbReference>
<dbReference type="AlphaFoldDB" id="A0A560H2V9"/>